<dbReference type="InterPro" id="IPR011990">
    <property type="entry name" value="TPR-like_helical_dom_sf"/>
</dbReference>
<evidence type="ECO:0000313" key="3">
    <source>
        <dbReference type="Proteomes" id="UP000013165"/>
    </source>
</evidence>
<reference evidence="2 3" key="1">
    <citation type="journal article" date="2013" name="Genome Announc.">
        <title>Genome Sequence of the Polycyclic Aromatic Hydrocarbon-Degrading Bacterium Strain Marinobacter nanhaiticus D15-8WT.</title>
        <authorList>
            <person name="Cui Z."/>
            <person name="Gao W."/>
            <person name="Li Q."/>
            <person name="Xu G."/>
            <person name="Zheng L."/>
        </authorList>
    </citation>
    <scope>NUCLEOTIDE SEQUENCE [LARGE SCALE GENOMIC DNA]</scope>
    <source>
        <strain evidence="2 3">D15-8W</strain>
    </source>
</reference>
<accession>N6WAB7</accession>
<dbReference type="PATRIC" id="fig|626887.3.peg.155"/>
<evidence type="ECO:0000313" key="2">
    <source>
        <dbReference type="EMBL" id="ENO17169.1"/>
    </source>
</evidence>
<keyword evidence="3" id="KW-1185">Reference proteome</keyword>
<proteinExistence type="predicted"/>
<dbReference type="Gene3D" id="1.25.40.10">
    <property type="entry name" value="Tetratricopeptide repeat domain"/>
    <property type="match status" value="1"/>
</dbReference>
<dbReference type="SUPFAM" id="SSF81901">
    <property type="entry name" value="HCP-like"/>
    <property type="match status" value="1"/>
</dbReference>
<feature type="compositionally biased region" description="Basic and acidic residues" evidence="1">
    <location>
        <begin position="136"/>
        <end position="164"/>
    </location>
</feature>
<gene>
    <name evidence="2" type="ORF">J057_00849</name>
</gene>
<dbReference type="EMBL" id="APLQ01000005">
    <property type="protein sequence ID" value="ENO17169.1"/>
    <property type="molecule type" value="Genomic_DNA"/>
</dbReference>
<dbReference type="InterPro" id="IPR006597">
    <property type="entry name" value="Sel1-like"/>
</dbReference>
<sequence length="286" mass="30959">MVGCGHIKTNDFLGRTGHTLSKVDEKTPSAHLDEEIESLFDQPYIDPLTAYLHRHADDPARAALLKQVRRERERRCAAVARRYNTDKISETGLALFRRGYSYSCPQHVAAYEAKLDTLKPQAPKTTAPLVGESGGDDGRPPDAEVTELDRHGEQTPAHAADEAQKQAAARQLNDCYLLTRIRNFSDALEACRGPAEAGVAGAQASIAQIQSTLGHHESAYRWARKAATESGQAAFLLGEMYARGLGVAKDMATAAQWFRAALELGHAEAENALHGLNSGTMGANAD</sequence>
<protein>
    <submittedName>
        <fullName evidence="2">Sel1 repeat family protein</fullName>
    </submittedName>
</protein>
<organism evidence="2 3">
    <name type="scientific">Marinobacter nanhaiticus D15-8W</name>
    <dbReference type="NCBI Taxonomy" id="626887"/>
    <lineage>
        <taxon>Bacteria</taxon>
        <taxon>Pseudomonadati</taxon>
        <taxon>Pseudomonadota</taxon>
        <taxon>Gammaproteobacteria</taxon>
        <taxon>Pseudomonadales</taxon>
        <taxon>Marinobacteraceae</taxon>
        <taxon>Marinobacter</taxon>
    </lineage>
</organism>
<dbReference type="STRING" id="626887.J057_00849"/>
<dbReference type="Proteomes" id="UP000013165">
    <property type="component" value="Unassembled WGS sequence"/>
</dbReference>
<dbReference type="AlphaFoldDB" id="N6WAB7"/>
<dbReference type="InterPro" id="IPR050767">
    <property type="entry name" value="Sel1_AlgK"/>
</dbReference>
<dbReference type="SMART" id="SM00671">
    <property type="entry name" value="SEL1"/>
    <property type="match status" value="1"/>
</dbReference>
<feature type="region of interest" description="Disordered" evidence="1">
    <location>
        <begin position="123"/>
        <end position="165"/>
    </location>
</feature>
<dbReference type="HOGENOM" id="CLU_055805_0_0_6"/>
<evidence type="ECO:0000256" key="1">
    <source>
        <dbReference type="SAM" id="MobiDB-lite"/>
    </source>
</evidence>
<name>N6WAB7_9GAMM</name>
<dbReference type="PANTHER" id="PTHR11102:SF160">
    <property type="entry name" value="ERAD-ASSOCIATED E3 UBIQUITIN-PROTEIN LIGASE COMPONENT HRD3"/>
    <property type="match status" value="1"/>
</dbReference>
<dbReference type="PANTHER" id="PTHR11102">
    <property type="entry name" value="SEL-1-LIKE PROTEIN"/>
    <property type="match status" value="1"/>
</dbReference>
<comment type="caution">
    <text evidence="2">The sequence shown here is derived from an EMBL/GenBank/DDBJ whole genome shotgun (WGS) entry which is preliminary data.</text>
</comment>